<evidence type="ECO:0000313" key="3">
    <source>
        <dbReference type="EMBL" id="EDS11160.1"/>
    </source>
</evidence>
<evidence type="ECO:0000259" key="2">
    <source>
        <dbReference type="Pfam" id="PF22886"/>
    </source>
</evidence>
<dbReference type="eggNOG" id="COG4296">
    <property type="taxonomic scope" value="Bacteria"/>
</dbReference>
<dbReference type="HOGENOM" id="CLU_084464_1_0_9"/>
<dbReference type="Proteomes" id="UP000003803">
    <property type="component" value="Unassembled WGS sequence"/>
</dbReference>
<dbReference type="Pfam" id="PF10020">
    <property type="entry name" value="DUF2262"/>
    <property type="match status" value="1"/>
</dbReference>
<reference evidence="3" key="1">
    <citation type="submission" date="2007-11" db="EMBL/GenBank/DDBJ databases">
        <authorList>
            <person name="Fulton L."/>
            <person name="Clifton S."/>
            <person name="Fulton B."/>
            <person name="Xu J."/>
            <person name="Minx P."/>
            <person name="Pepin K.H."/>
            <person name="Johnson M."/>
            <person name="Thiruvilangam P."/>
            <person name="Bhonagiri V."/>
            <person name="Nash W.E."/>
            <person name="Mardis E.R."/>
            <person name="Wilson R.K."/>
        </authorList>
    </citation>
    <scope>NUCLEOTIDE SEQUENCE [LARGE SCALE GENOMIC DNA]</scope>
    <source>
        <strain evidence="3">DSM 17241</strain>
    </source>
</reference>
<accession>B0PBI6</accession>
<feature type="domain" description="DUF2262" evidence="1">
    <location>
        <begin position="140"/>
        <end position="284"/>
    </location>
</feature>
<evidence type="ECO:0000313" key="4">
    <source>
        <dbReference type="Proteomes" id="UP000003803"/>
    </source>
</evidence>
<feature type="domain" description="DUF7021" evidence="2">
    <location>
        <begin position="11"/>
        <end position="132"/>
    </location>
</feature>
<comment type="caution">
    <text evidence="3">The sequence shown here is derived from an EMBL/GenBank/DDBJ whole genome shotgun (WGS) entry which is preliminary data.</text>
</comment>
<dbReference type="AlphaFoldDB" id="B0PBI6"/>
<protein>
    <submittedName>
        <fullName evidence="3">Uncharacterized protein</fullName>
    </submittedName>
</protein>
<gene>
    <name evidence="3" type="ORF">ANACOL_02141</name>
</gene>
<keyword evidence="4" id="KW-1185">Reference proteome</keyword>
<evidence type="ECO:0000259" key="1">
    <source>
        <dbReference type="Pfam" id="PF10020"/>
    </source>
</evidence>
<dbReference type="InterPro" id="IPR019260">
    <property type="entry name" value="DUF2262"/>
</dbReference>
<sequence>MRKENAMKKRTVKDFIALYAPEDEEKLVLIQDGVSADKTFLDTYWAAHTHALAMADAQTGQVISGRCYLSWPLTDKERDAGDYSKRFTKGQIYRIKARGWKGDALYEPQWYVTEVLEEGVPCPALEEIWAEYTKPILLEDEVLGTLTLDREMSIFEGTCKWMGKEVRISLDVEIEKKASWTRVTNVMKKLVADQEVWDKSLRAMAAQKLTAQANEWLADNDQTDREAEKDPITEDEFARRILLTEFTVSPGGRFTAWYEDDDMFWGHVITVDGTLKKGPVDADIQG</sequence>
<organism evidence="3 4">
    <name type="scientific">Anaerotruncus colihominis DSM 17241</name>
    <dbReference type="NCBI Taxonomy" id="445972"/>
    <lineage>
        <taxon>Bacteria</taxon>
        <taxon>Bacillati</taxon>
        <taxon>Bacillota</taxon>
        <taxon>Clostridia</taxon>
        <taxon>Eubacteriales</taxon>
        <taxon>Oscillospiraceae</taxon>
        <taxon>Anaerotruncus</taxon>
    </lineage>
</organism>
<reference evidence="3" key="2">
    <citation type="submission" date="2013-09" db="EMBL/GenBank/DDBJ databases">
        <title>Draft genome sequence of Anaerotruncus colihominis(DSM 17241).</title>
        <authorList>
            <person name="Sudarsanam P."/>
            <person name="Ley R."/>
            <person name="Guruge J."/>
            <person name="Turnbaugh P.J."/>
            <person name="Mahowald M."/>
            <person name="Liep D."/>
            <person name="Gordon J."/>
        </authorList>
    </citation>
    <scope>NUCLEOTIDE SEQUENCE</scope>
    <source>
        <strain evidence="3">DSM 17241</strain>
    </source>
</reference>
<dbReference type="InterPro" id="IPR054286">
    <property type="entry name" value="DUF7021"/>
</dbReference>
<dbReference type="EMBL" id="ABGD02000017">
    <property type="protein sequence ID" value="EDS11160.1"/>
    <property type="molecule type" value="Genomic_DNA"/>
</dbReference>
<proteinExistence type="predicted"/>
<dbReference type="Pfam" id="PF22886">
    <property type="entry name" value="DUF7021"/>
    <property type="match status" value="1"/>
</dbReference>
<name>B0PBI6_9FIRM</name>